<organism evidence="2 3">
    <name type="scientific">Ephemerocybe angulata</name>
    <dbReference type="NCBI Taxonomy" id="980116"/>
    <lineage>
        <taxon>Eukaryota</taxon>
        <taxon>Fungi</taxon>
        <taxon>Dikarya</taxon>
        <taxon>Basidiomycota</taxon>
        <taxon>Agaricomycotina</taxon>
        <taxon>Agaricomycetes</taxon>
        <taxon>Agaricomycetidae</taxon>
        <taxon>Agaricales</taxon>
        <taxon>Agaricineae</taxon>
        <taxon>Psathyrellaceae</taxon>
        <taxon>Ephemerocybe</taxon>
    </lineage>
</organism>
<gene>
    <name evidence="2" type="ORF">D9611_002712</name>
</gene>
<reference evidence="2 3" key="1">
    <citation type="journal article" date="2020" name="ISME J.">
        <title>Uncovering the hidden diversity of litter-decomposition mechanisms in mushroom-forming fungi.</title>
        <authorList>
            <person name="Floudas D."/>
            <person name="Bentzer J."/>
            <person name="Ahren D."/>
            <person name="Johansson T."/>
            <person name="Persson P."/>
            <person name="Tunlid A."/>
        </authorList>
    </citation>
    <scope>NUCLEOTIDE SEQUENCE [LARGE SCALE GENOMIC DNA]</scope>
    <source>
        <strain evidence="2 3">CBS 175.51</strain>
    </source>
</reference>
<evidence type="ECO:0000313" key="2">
    <source>
        <dbReference type="EMBL" id="KAF5333288.1"/>
    </source>
</evidence>
<keyword evidence="3" id="KW-1185">Reference proteome</keyword>
<evidence type="ECO:0000313" key="3">
    <source>
        <dbReference type="Proteomes" id="UP000541558"/>
    </source>
</evidence>
<comment type="caution">
    <text evidence="2">The sequence shown here is derived from an EMBL/GenBank/DDBJ whole genome shotgun (WGS) entry which is preliminary data.</text>
</comment>
<evidence type="ECO:0000256" key="1">
    <source>
        <dbReference type="SAM" id="MobiDB-lite"/>
    </source>
</evidence>
<evidence type="ECO:0008006" key="4">
    <source>
        <dbReference type="Google" id="ProtNLM"/>
    </source>
</evidence>
<dbReference type="Proteomes" id="UP000541558">
    <property type="component" value="Unassembled WGS sequence"/>
</dbReference>
<sequence>MPSKSPDLTWNTEQIPPSVSSKLVAYTTALGLCDILKLRARGPNLRERIVRHARRPGWIGNSKPLEAISSLKTRLSSALHSESFIVNALEPATTAKDALDPTIRLANEIMSVELTSENAHIVHNFATIAFAISVMLKGYLEVPENLRLQTFGDTASLQTVLRRAAQYRRPLQLAVGHTILIAFADMMLSKDLLQYSDILLNTKRRGSDKPASIQRLELDTWDAVMSIVHGEVTPLQAYRTLMARWRQEKAIESLTEDESNFFAGDAIKAPRPPHLDHMFFTVLAEPLAPEVSLPKAALRHVHLVGTVSPTQYTLAIPAAPSANVGKENTSPVAPVAAVGAQELHVTVPARPAANAPLSRIPLQESTGSSSVGQRGAFASDEEERAVCANGAVRKRTGPPLASIGPRKSARLSTHQASASSSSAQHVSYAEPQGLPSHLNTVKAPRINLEGPVNRYRPEHPIRIEAWDAVRKRHEIELVFSTEEDNDTWGLIAAAELNCRVETDDGPLPLFMVGRGQKKAGRKSAFHLIPYSNSDKPDDAAQVQSLLRGRPVIVASGNKQLIVPWNFRSMESVSDAEKDVEIRDLSLAVPRDGLARVRSGTLRDMCYAGLLPLQNRRPLNAVNIPKHTSCGLPETPEDSGIRALHRTCDDHGCSKALPADSLRFGSVATTGAHELWQIAGHGFGTAIEVAIGRRLLVVATAKDERLSSSLNLWSDEDLNNAVLDLSRCHVETIVVQAGDKVIMQPNTAYASYTIDNTLCHGGYFLATSTLQRSIHGAIHAFFNPRSSASLEHHVFEQEMNSLAAFFYRTLVLGDARELDEGHIPDVSTLQGLEDLIRFACGIFTLTIIAPSTYMVTEDVALIRALEKAGVSLGEALDKYDISETSFENRRQAVINCGRITATLKHVFAKLTVQCGDRTLLDPWKDLFIPSLAWLLYALEDYHDRSTRSRQSTQNESNFLPSKEQFDRHIISAANRWPEVLKALSELKEQQNVVDSTDWTFPPNLHVSAKPLNAHVELQTRSEVYESGFSVLDTLYFYNRERYLKM</sequence>
<dbReference type="EMBL" id="JAACJK010000109">
    <property type="protein sequence ID" value="KAF5333288.1"/>
    <property type="molecule type" value="Genomic_DNA"/>
</dbReference>
<dbReference type="OrthoDB" id="3062275at2759"/>
<protein>
    <recommendedName>
        <fullName evidence="4">JmjC domain-containing protein</fullName>
    </recommendedName>
</protein>
<name>A0A8H5C1I2_9AGAR</name>
<dbReference type="AlphaFoldDB" id="A0A8H5C1I2"/>
<feature type="region of interest" description="Disordered" evidence="1">
    <location>
        <begin position="391"/>
        <end position="426"/>
    </location>
</feature>
<accession>A0A8H5C1I2</accession>
<proteinExistence type="predicted"/>